<feature type="compositionally biased region" description="Polar residues" evidence="1">
    <location>
        <begin position="92"/>
        <end position="101"/>
    </location>
</feature>
<name>A0AAV3P7M8_LITER</name>
<evidence type="ECO:0000313" key="3">
    <source>
        <dbReference type="Proteomes" id="UP001454036"/>
    </source>
</evidence>
<feature type="region of interest" description="Disordered" evidence="1">
    <location>
        <begin position="1"/>
        <end position="40"/>
    </location>
</feature>
<evidence type="ECO:0000256" key="1">
    <source>
        <dbReference type="SAM" id="MobiDB-lite"/>
    </source>
</evidence>
<keyword evidence="3" id="KW-1185">Reference proteome</keyword>
<organism evidence="2 3">
    <name type="scientific">Lithospermum erythrorhizon</name>
    <name type="common">Purple gromwell</name>
    <name type="synonym">Lithospermum officinale var. erythrorhizon</name>
    <dbReference type="NCBI Taxonomy" id="34254"/>
    <lineage>
        <taxon>Eukaryota</taxon>
        <taxon>Viridiplantae</taxon>
        <taxon>Streptophyta</taxon>
        <taxon>Embryophyta</taxon>
        <taxon>Tracheophyta</taxon>
        <taxon>Spermatophyta</taxon>
        <taxon>Magnoliopsida</taxon>
        <taxon>eudicotyledons</taxon>
        <taxon>Gunneridae</taxon>
        <taxon>Pentapetalae</taxon>
        <taxon>asterids</taxon>
        <taxon>lamiids</taxon>
        <taxon>Boraginales</taxon>
        <taxon>Boraginaceae</taxon>
        <taxon>Boraginoideae</taxon>
        <taxon>Lithospermeae</taxon>
        <taxon>Lithospermum</taxon>
    </lineage>
</organism>
<evidence type="ECO:0000313" key="2">
    <source>
        <dbReference type="EMBL" id="GAA0147278.1"/>
    </source>
</evidence>
<feature type="compositionally biased region" description="Low complexity" evidence="1">
    <location>
        <begin position="123"/>
        <end position="135"/>
    </location>
</feature>
<comment type="caution">
    <text evidence="2">The sequence shown here is derived from an EMBL/GenBank/DDBJ whole genome shotgun (WGS) entry which is preliminary data.</text>
</comment>
<dbReference type="EMBL" id="BAABME010031834">
    <property type="protein sequence ID" value="GAA0147278.1"/>
    <property type="molecule type" value="Genomic_DNA"/>
</dbReference>
<reference evidence="2 3" key="1">
    <citation type="submission" date="2024-01" db="EMBL/GenBank/DDBJ databases">
        <title>The complete chloroplast genome sequence of Lithospermum erythrorhizon: insights into the phylogenetic relationship among Boraginaceae species and the maternal lineages of purple gromwells.</title>
        <authorList>
            <person name="Okada T."/>
            <person name="Watanabe K."/>
        </authorList>
    </citation>
    <scope>NUCLEOTIDE SEQUENCE [LARGE SCALE GENOMIC DNA]</scope>
</reference>
<accession>A0AAV3P7M8</accession>
<gene>
    <name evidence="2" type="ORF">LIER_42946</name>
</gene>
<protein>
    <submittedName>
        <fullName evidence="2">Uncharacterized protein</fullName>
    </submittedName>
</protein>
<sequence>MAGGEAADQPPPLESGCAKPFPLEPSVKKFTTNSNLSLNLRDVLSQATPPISSMDRGYLNVDAPQVLPTITKSPKPEITQPDITQPKKPKNSKPNTMSPLSSMGGFASKPPIPSVSSREASSKPTTPKPTTTTETLVPGNSPKYQKPSYAHATLGLASFCTVEDDNHQACTDSDTLKLVGLRDGKPCIRFKKADKQR</sequence>
<dbReference type="Proteomes" id="UP001454036">
    <property type="component" value="Unassembled WGS sequence"/>
</dbReference>
<proteinExistence type="predicted"/>
<feature type="compositionally biased region" description="Polar residues" evidence="1">
    <location>
        <begin position="29"/>
        <end position="38"/>
    </location>
</feature>
<dbReference type="AlphaFoldDB" id="A0AAV3P7M8"/>
<feature type="region of interest" description="Disordered" evidence="1">
    <location>
        <begin position="65"/>
        <end position="144"/>
    </location>
</feature>